<dbReference type="EMBL" id="JAPDIA010000009">
    <property type="protein sequence ID" value="MDG0814648.1"/>
    <property type="molecule type" value="Genomic_DNA"/>
</dbReference>
<evidence type="ECO:0000313" key="5">
    <source>
        <dbReference type="Proteomes" id="UP001153404"/>
    </source>
</evidence>
<accession>A0A9X4QXJ5</accession>
<feature type="transmembrane region" description="Helical" evidence="2">
    <location>
        <begin position="188"/>
        <end position="208"/>
    </location>
</feature>
<feature type="compositionally biased region" description="Basic and acidic residues" evidence="1">
    <location>
        <begin position="240"/>
        <end position="252"/>
    </location>
</feature>
<sequence>MRNLKVRAKLGILIVIALAFILVVGIGGNQMTQTMAGNVEDSYKESLLPLSWLRQIQTNERSIDAYTLELMLISDAAGRQAKLSKIQQLLSGTDALIDQYASAVKDSAMLSELAEYKQLLTSYRDVQAKAGGQALQGDGEGAYAIYADDTDDLREQMTEALAALAEQTQQAADDMYAQSKNDARMNGYVTVAMIAAALVLLSVVSWLVSRAITKPLGALREWMKRAAAGDMTVSGGLSLRGRDRRSDPLVQRHDRRHPGARGQGERRRGGARRRVGTHAGIRRELFGRRRADRDRRGAAQRGLPGAKRRGNGPHRSDGQDGLAADGGRIGQLPGPGDVRRGRNRRR</sequence>
<feature type="compositionally biased region" description="Basic and acidic residues" evidence="1">
    <location>
        <begin position="281"/>
        <end position="297"/>
    </location>
</feature>
<dbReference type="Pfam" id="PF12729">
    <property type="entry name" value="4HB_MCP_1"/>
    <property type="match status" value="1"/>
</dbReference>
<dbReference type="Proteomes" id="UP001153404">
    <property type="component" value="Unassembled WGS sequence"/>
</dbReference>
<evidence type="ECO:0000256" key="1">
    <source>
        <dbReference type="SAM" id="MobiDB-lite"/>
    </source>
</evidence>
<gene>
    <name evidence="4" type="ORF">OMP40_39205</name>
</gene>
<reference evidence="4" key="1">
    <citation type="submission" date="2022-10" db="EMBL/GenBank/DDBJ databases">
        <title>Comparative genomic analysis of Cohnella hashimotonis sp. nov., isolated from the International Space Station.</title>
        <authorList>
            <person name="Simpson A."/>
            <person name="Venkateswaran K."/>
        </authorList>
    </citation>
    <scope>NUCLEOTIDE SEQUENCE</scope>
    <source>
        <strain evidence="4">DSM 28161</strain>
    </source>
</reference>
<feature type="domain" description="Chemotaxis methyl-accepting receptor HlyB-like 4HB MCP" evidence="3">
    <location>
        <begin position="3"/>
        <end position="181"/>
    </location>
</feature>
<comment type="caution">
    <text evidence="4">The sequence shown here is derived from an EMBL/GenBank/DDBJ whole genome shotgun (WGS) entry which is preliminary data.</text>
</comment>
<evidence type="ECO:0000259" key="3">
    <source>
        <dbReference type="Pfam" id="PF12729"/>
    </source>
</evidence>
<dbReference type="RefSeq" id="WP_277539613.1">
    <property type="nucleotide sequence ID" value="NZ_JAPDIA010000009.1"/>
</dbReference>
<protein>
    <submittedName>
        <fullName evidence="4">MCP four helix bundle domain-containing protein</fullName>
    </submittedName>
</protein>
<name>A0A9X4QXJ5_9BACL</name>
<keyword evidence="2" id="KW-0472">Membrane</keyword>
<dbReference type="InterPro" id="IPR024478">
    <property type="entry name" value="HlyB_4HB_MCP"/>
</dbReference>
<keyword evidence="2" id="KW-0812">Transmembrane</keyword>
<dbReference type="Gene3D" id="6.10.340.10">
    <property type="match status" value="1"/>
</dbReference>
<keyword evidence="5" id="KW-1185">Reference proteome</keyword>
<proteinExistence type="predicted"/>
<evidence type="ECO:0000256" key="2">
    <source>
        <dbReference type="SAM" id="Phobius"/>
    </source>
</evidence>
<keyword evidence="2" id="KW-1133">Transmembrane helix</keyword>
<feature type="region of interest" description="Disordered" evidence="1">
    <location>
        <begin position="233"/>
        <end position="346"/>
    </location>
</feature>
<dbReference type="AlphaFoldDB" id="A0A9X4QXJ5"/>
<organism evidence="4 5">
    <name type="scientific">Cohnella rhizosphaerae</name>
    <dbReference type="NCBI Taxonomy" id="1457232"/>
    <lineage>
        <taxon>Bacteria</taxon>
        <taxon>Bacillati</taxon>
        <taxon>Bacillota</taxon>
        <taxon>Bacilli</taxon>
        <taxon>Bacillales</taxon>
        <taxon>Paenibacillaceae</taxon>
        <taxon>Cohnella</taxon>
    </lineage>
</organism>
<evidence type="ECO:0000313" key="4">
    <source>
        <dbReference type="EMBL" id="MDG0814648.1"/>
    </source>
</evidence>